<dbReference type="Proteomes" id="UP001176806">
    <property type="component" value="Unassembled WGS sequence"/>
</dbReference>
<dbReference type="Gene3D" id="2.60.40.1120">
    <property type="entry name" value="Carboxypeptidase-like, regulatory domain"/>
    <property type="match status" value="1"/>
</dbReference>
<dbReference type="InterPro" id="IPR036942">
    <property type="entry name" value="Beta-barrel_TonB_sf"/>
</dbReference>
<comment type="caution">
    <text evidence="14">The sequence shown here is derived from an EMBL/GenBank/DDBJ whole genome shotgun (WGS) entry which is preliminary data.</text>
</comment>
<feature type="domain" description="TonB-dependent receptor plug" evidence="13">
    <location>
        <begin position="141"/>
        <end position="234"/>
    </location>
</feature>
<evidence type="ECO:0000256" key="1">
    <source>
        <dbReference type="ARBA" id="ARBA00004571"/>
    </source>
</evidence>
<keyword evidence="3 9" id="KW-1134">Transmembrane beta strand</keyword>
<keyword evidence="6 10" id="KW-0798">TonB box</keyword>
<feature type="domain" description="TonB-dependent receptor-like beta-barrel" evidence="12">
    <location>
        <begin position="311"/>
        <end position="789"/>
    </location>
</feature>
<reference evidence="14" key="1">
    <citation type="submission" date="2023-07" db="EMBL/GenBank/DDBJ databases">
        <title>Two novel species in the genus Flavivirga.</title>
        <authorList>
            <person name="Kwon K."/>
        </authorList>
    </citation>
    <scope>NUCLEOTIDE SEQUENCE</scope>
    <source>
        <strain evidence="14">KACC 14158</strain>
    </source>
</reference>
<dbReference type="Gene3D" id="2.170.130.10">
    <property type="entry name" value="TonB-dependent receptor, plug domain"/>
    <property type="match status" value="1"/>
</dbReference>
<evidence type="ECO:0000256" key="7">
    <source>
        <dbReference type="ARBA" id="ARBA00023136"/>
    </source>
</evidence>
<dbReference type="InterPro" id="IPR008969">
    <property type="entry name" value="CarboxyPept-like_regulatory"/>
</dbReference>
<protein>
    <submittedName>
        <fullName evidence="14">TonB-dependent receptor</fullName>
    </submittedName>
</protein>
<keyword evidence="4 9" id="KW-0812">Transmembrane</keyword>
<dbReference type="Gene3D" id="2.40.170.20">
    <property type="entry name" value="TonB-dependent receptor, beta-barrel domain"/>
    <property type="match status" value="1"/>
</dbReference>
<keyword evidence="14" id="KW-0675">Receptor</keyword>
<keyword evidence="5 11" id="KW-0732">Signal</keyword>
<evidence type="ECO:0000256" key="3">
    <source>
        <dbReference type="ARBA" id="ARBA00022452"/>
    </source>
</evidence>
<comment type="subcellular location">
    <subcellularLocation>
        <location evidence="1 9">Cell outer membrane</location>
        <topology evidence="1 9">Multi-pass membrane protein</topology>
    </subcellularLocation>
</comment>
<dbReference type="PROSITE" id="PS01156">
    <property type="entry name" value="TONB_DEPENDENT_REC_2"/>
    <property type="match status" value="1"/>
</dbReference>
<keyword evidence="2 9" id="KW-0813">Transport</keyword>
<evidence type="ECO:0000256" key="11">
    <source>
        <dbReference type="SAM" id="SignalP"/>
    </source>
</evidence>
<dbReference type="Pfam" id="PF07715">
    <property type="entry name" value="Plug"/>
    <property type="match status" value="1"/>
</dbReference>
<evidence type="ECO:0000259" key="12">
    <source>
        <dbReference type="Pfam" id="PF00593"/>
    </source>
</evidence>
<dbReference type="InterPro" id="IPR039426">
    <property type="entry name" value="TonB-dep_rcpt-like"/>
</dbReference>
<evidence type="ECO:0000256" key="2">
    <source>
        <dbReference type="ARBA" id="ARBA00022448"/>
    </source>
</evidence>
<evidence type="ECO:0000256" key="9">
    <source>
        <dbReference type="PROSITE-ProRule" id="PRU01360"/>
    </source>
</evidence>
<name>A0ABT8WTQ7_9FLAO</name>
<accession>A0ABT8WTQ7</accession>
<evidence type="ECO:0000256" key="5">
    <source>
        <dbReference type="ARBA" id="ARBA00022729"/>
    </source>
</evidence>
<feature type="chain" id="PRO_5047374416" evidence="11">
    <location>
        <begin position="21"/>
        <end position="823"/>
    </location>
</feature>
<dbReference type="SUPFAM" id="SSF56935">
    <property type="entry name" value="Porins"/>
    <property type="match status" value="1"/>
</dbReference>
<evidence type="ECO:0000313" key="14">
    <source>
        <dbReference type="EMBL" id="MDO5976564.1"/>
    </source>
</evidence>
<dbReference type="InterPro" id="IPR010917">
    <property type="entry name" value="TonB_rcpt_CS"/>
</dbReference>
<dbReference type="RefSeq" id="WP_303303867.1">
    <property type="nucleotide sequence ID" value="NZ_BAABDA010000007.1"/>
</dbReference>
<keyword evidence="15" id="KW-1185">Reference proteome</keyword>
<dbReference type="PANTHER" id="PTHR30442:SF0">
    <property type="entry name" value="FE(3+) DICITRATE TRANSPORT PROTEIN FECA"/>
    <property type="match status" value="1"/>
</dbReference>
<dbReference type="PANTHER" id="PTHR30442">
    <property type="entry name" value="IRON III DICITRATE TRANSPORT PROTEIN FECA"/>
    <property type="match status" value="1"/>
</dbReference>
<feature type="signal peptide" evidence="11">
    <location>
        <begin position="1"/>
        <end position="20"/>
    </location>
</feature>
<organism evidence="14 15">
    <name type="scientific">Flavivirga jejuensis</name>
    <dbReference type="NCBI Taxonomy" id="870487"/>
    <lineage>
        <taxon>Bacteria</taxon>
        <taxon>Pseudomonadati</taxon>
        <taxon>Bacteroidota</taxon>
        <taxon>Flavobacteriia</taxon>
        <taxon>Flavobacteriales</taxon>
        <taxon>Flavobacteriaceae</taxon>
        <taxon>Flavivirga</taxon>
    </lineage>
</organism>
<evidence type="ECO:0000256" key="6">
    <source>
        <dbReference type="ARBA" id="ARBA00023077"/>
    </source>
</evidence>
<evidence type="ECO:0000256" key="4">
    <source>
        <dbReference type="ARBA" id="ARBA00022692"/>
    </source>
</evidence>
<proteinExistence type="inferred from homology"/>
<dbReference type="Pfam" id="PF00593">
    <property type="entry name" value="TonB_dep_Rec_b-barrel"/>
    <property type="match status" value="1"/>
</dbReference>
<gene>
    <name evidence="14" type="ORF">Q4Q40_20375</name>
</gene>
<dbReference type="InterPro" id="IPR012910">
    <property type="entry name" value="Plug_dom"/>
</dbReference>
<dbReference type="Pfam" id="PF13715">
    <property type="entry name" value="CarbopepD_reg_2"/>
    <property type="match status" value="1"/>
</dbReference>
<evidence type="ECO:0000259" key="13">
    <source>
        <dbReference type="Pfam" id="PF07715"/>
    </source>
</evidence>
<keyword evidence="8 9" id="KW-0998">Cell outer membrane</keyword>
<dbReference type="PROSITE" id="PS52016">
    <property type="entry name" value="TONB_DEPENDENT_REC_3"/>
    <property type="match status" value="1"/>
</dbReference>
<dbReference type="InterPro" id="IPR037066">
    <property type="entry name" value="Plug_dom_sf"/>
</dbReference>
<dbReference type="EMBL" id="JAUOEL010000008">
    <property type="protein sequence ID" value="MDO5976564.1"/>
    <property type="molecule type" value="Genomic_DNA"/>
</dbReference>
<evidence type="ECO:0000256" key="10">
    <source>
        <dbReference type="RuleBase" id="RU003357"/>
    </source>
</evidence>
<evidence type="ECO:0000313" key="15">
    <source>
        <dbReference type="Proteomes" id="UP001176806"/>
    </source>
</evidence>
<keyword evidence="7 9" id="KW-0472">Membrane</keyword>
<dbReference type="SUPFAM" id="SSF49464">
    <property type="entry name" value="Carboxypeptidase regulatory domain-like"/>
    <property type="match status" value="1"/>
</dbReference>
<evidence type="ECO:0000256" key="8">
    <source>
        <dbReference type="ARBA" id="ARBA00023237"/>
    </source>
</evidence>
<sequence>MRLKDFKIIAALIFSVSFFAQNNISGTVTFSKDNRPINNVKVYDKASGLLATTDDSGYFQFQTSKKTLTLIFFSLEYEAEEISIQTNTTSELKIVLKDLTQNLSEVEITARKQRLFELKRLKDVEGTAIYAGKKTEVILVEQSMANLASNNARQIYSQVAGLNIYQNDDAGLQLNIGGRGLDPNRTANFNTRQNGYDISADVLGYPESYYTPAAEGLEEIQVIRGAASLQYGTQFGGLINFKMKSPNPNKPLEIITRNTLGSFGLYTNFTSLSGTKNKWSYYTYFNYKRGDGFRPNSEFESKNVFAHLGYQFTKNTSLRAEVTYLRYLAQQAGGLTDTMFNEDPLQSNRERNWFEVDWLLYNLKFAHKFSEKTNFTFNFFGLDASRKAIGFRGDPFPSGLNKNPIKDEDITNLDGTYFYNRDILIGEFKNWGIEARFLTKYNLLGKESVFLIGSKYYNANNSGEQGAGSVGIDPDFSIVETVTGDYPNVSNFKYPNRNLAVFGENIFKVSYKLSITPGFRFEQIRTESQGDYFTKAYDNANNLIASAENEDNRVFDRNFLLLGVGASYKPSHYVELYANVSQNYRSVTFSDIRSVSPTFIIDPDITDEEGFTLDIGLRGKYKKAISYDIGVFNVNYNGRIGNILDDRANWVRTNVGDAFIYGIESFVDWNILDLFQHDPKYRLGLAVNFAYIDSEYTSSKQNGVKGNQVEFIPNVNLKTILRFGYKNFLGSVQYSFLSKQYTDSSNAEIDAPGSIREGVIGEIPEYDILDVSLSYTFRKIKLETGINNVLDNSYFTRRATGYPGPGIIPSAPRNFYTTLQLKF</sequence>
<comment type="similarity">
    <text evidence="9 10">Belongs to the TonB-dependent receptor family.</text>
</comment>
<dbReference type="InterPro" id="IPR000531">
    <property type="entry name" value="Beta-barrel_TonB"/>
</dbReference>